<evidence type="ECO:0000313" key="3">
    <source>
        <dbReference type="Proteomes" id="UP000807371"/>
    </source>
</evidence>
<name>A0ABS0NJ07_9ACTN</name>
<comment type="caution">
    <text evidence="2">The sequence shown here is derived from an EMBL/GenBank/DDBJ whole genome shotgun (WGS) entry which is preliminary data.</text>
</comment>
<evidence type="ECO:0000256" key="1">
    <source>
        <dbReference type="SAM" id="MobiDB-lite"/>
    </source>
</evidence>
<protein>
    <submittedName>
        <fullName evidence="2">Uncharacterized protein</fullName>
    </submittedName>
</protein>
<organism evidence="2 3">
    <name type="scientific">Streptomyces pactum</name>
    <dbReference type="NCBI Taxonomy" id="68249"/>
    <lineage>
        <taxon>Bacteria</taxon>
        <taxon>Bacillati</taxon>
        <taxon>Actinomycetota</taxon>
        <taxon>Actinomycetes</taxon>
        <taxon>Kitasatosporales</taxon>
        <taxon>Streptomycetaceae</taxon>
        <taxon>Streptomyces</taxon>
    </lineage>
</organism>
<dbReference type="RefSeq" id="WP_197988764.1">
    <property type="nucleotide sequence ID" value="NZ_JACYXC010000001.1"/>
</dbReference>
<dbReference type="EMBL" id="JACYXC010000001">
    <property type="protein sequence ID" value="MBH5335172.1"/>
    <property type="molecule type" value="Genomic_DNA"/>
</dbReference>
<dbReference type="Proteomes" id="UP000807371">
    <property type="component" value="Unassembled WGS sequence"/>
</dbReference>
<reference evidence="2 3" key="1">
    <citation type="submission" date="2020-09" db="EMBL/GenBank/DDBJ databases">
        <title>Biosynthesis of the nuclear factor of activated T cells inhibitor NFAT-133 and its congeners in Streptomyces pactum.</title>
        <authorList>
            <person name="Zhou W."/>
            <person name="Posri P."/>
            <person name="Abugrain M.E."/>
            <person name="Weisberg A.J."/>
            <person name="Chang J.H."/>
            <person name="Mahmud T."/>
        </authorList>
    </citation>
    <scope>NUCLEOTIDE SEQUENCE [LARGE SCALE GENOMIC DNA]</scope>
    <source>
        <strain evidence="2 3">ATCC 27456</strain>
    </source>
</reference>
<feature type="region of interest" description="Disordered" evidence="1">
    <location>
        <begin position="97"/>
        <end position="116"/>
    </location>
</feature>
<sequence length="240" mass="24825">MSRPGGRHHRPAWARTAPGWVAAAADDPARLRELWQADPGRPALLPTGRTFDAVTVELRTGMEAVDLLRHGDPRAIACRTGGPAGRGPGHRSVDRLLADGHGAGRHPVRPGRTPAPRARSGIALCGLVTGGLFPAMVDHERGRMRLLVPPGSGGWFAGPAARTGPGRVEYLGDGTPVALPGPAAGAGDRLVWAVRPGRPVDRMRPLLDPLVAALDAARTTVAWCSGTGAAPPPADGPQPG</sequence>
<gene>
    <name evidence="2" type="ORF">IHE55_10335</name>
</gene>
<keyword evidence="3" id="KW-1185">Reference proteome</keyword>
<evidence type="ECO:0000313" key="2">
    <source>
        <dbReference type="EMBL" id="MBH5335172.1"/>
    </source>
</evidence>
<proteinExistence type="predicted"/>
<accession>A0ABS0NJ07</accession>